<proteinExistence type="predicted"/>
<gene>
    <name evidence="1" type="ORF">DQQ10_24940</name>
</gene>
<reference evidence="1 2" key="1">
    <citation type="submission" date="2018-06" db="EMBL/GenBank/DDBJ databases">
        <title>Chryseolinea flavus sp. nov., a member of the phylum Bacteroidetes isolated from soil.</title>
        <authorList>
            <person name="Li Y."/>
            <person name="Wang J."/>
        </authorList>
    </citation>
    <scope>NUCLEOTIDE SEQUENCE [LARGE SCALE GENOMIC DNA]</scope>
    <source>
        <strain evidence="1 2">SDU1-6</strain>
    </source>
</reference>
<dbReference type="AlphaFoldDB" id="A0A364XVQ7"/>
<sequence length="427" mass="48661">MIAFLVVTIHVVHGQAIATKEITIAKGWSQTSVNATIFRRNSIVSHNEYQYVAFYDSTAAVVLAKRKLTSNDWEIVRTRYTGNVADAHNVIAIGVDALGYIHMAWDHHGNHLNYCVSKVPESLDMGDKVSMIGQDETNVTYPEFYRLRNGNLLFVYRDGASGNGNMVMNRYDASARRWDRVQSNLIDGEGKRNAYWQLCVSGKGTIHVSWVWRETSNVESNHDLLYAKSEDEGKTWRNSSGKAYVLPIREVSAERMASIPEKSDLINQTSIITDASDNPYTVTYYRKPGDSAPQFYVHYLKKNHWYSTRVGFRKTDFSLSGAGSRSIPVSRPQVLFDDLRQKLVVIFRDEDFGGKAVMAQASVRDFQWEITELTRHSLDRWEPSYDTELWRTQNILHFYVQKVAQGSGEKSVAIPAQPVRVLEVNRQ</sequence>
<dbReference type="Gene3D" id="2.120.10.10">
    <property type="match status" value="1"/>
</dbReference>
<dbReference type="Pfam" id="PF15892">
    <property type="entry name" value="BNR_4"/>
    <property type="match status" value="1"/>
</dbReference>
<accession>A0A364XVQ7</accession>
<dbReference type="EMBL" id="QMFY01000020">
    <property type="protein sequence ID" value="RAV98259.1"/>
    <property type="molecule type" value="Genomic_DNA"/>
</dbReference>
<organism evidence="1 2">
    <name type="scientific">Pseudochryseolinea flava</name>
    <dbReference type="NCBI Taxonomy" id="2059302"/>
    <lineage>
        <taxon>Bacteria</taxon>
        <taxon>Pseudomonadati</taxon>
        <taxon>Bacteroidota</taxon>
        <taxon>Cytophagia</taxon>
        <taxon>Cytophagales</taxon>
        <taxon>Fulvivirgaceae</taxon>
        <taxon>Pseudochryseolinea</taxon>
    </lineage>
</organism>
<protein>
    <submittedName>
        <fullName evidence="1">Neuraminidase</fullName>
    </submittedName>
</protein>
<evidence type="ECO:0000313" key="2">
    <source>
        <dbReference type="Proteomes" id="UP000251889"/>
    </source>
</evidence>
<evidence type="ECO:0000313" key="1">
    <source>
        <dbReference type="EMBL" id="RAV98259.1"/>
    </source>
</evidence>
<keyword evidence="2" id="KW-1185">Reference proteome</keyword>
<dbReference type="SUPFAM" id="SSF50939">
    <property type="entry name" value="Sialidases"/>
    <property type="match status" value="1"/>
</dbReference>
<comment type="caution">
    <text evidence="1">The sequence shown here is derived from an EMBL/GenBank/DDBJ whole genome shotgun (WGS) entry which is preliminary data.</text>
</comment>
<dbReference type="InterPro" id="IPR036278">
    <property type="entry name" value="Sialidase_sf"/>
</dbReference>
<name>A0A364XVQ7_9BACT</name>
<dbReference type="OrthoDB" id="223410at2"/>
<dbReference type="Proteomes" id="UP000251889">
    <property type="component" value="Unassembled WGS sequence"/>
</dbReference>